<dbReference type="RefSeq" id="WP_129479768.1">
    <property type="nucleotide sequence ID" value="NZ_SDWS01000018.1"/>
</dbReference>
<feature type="transmembrane region" description="Helical" evidence="1">
    <location>
        <begin position="25"/>
        <end position="47"/>
    </location>
</feature>
<comment type="caution">
    <text evidence="2">The sequence shown here is derived from an EMBL/GenBank/DDBJ whole genome shotgun (WGS) entry which is preliminary data.</text>
</comment>
<keyword evidence="1" id="KW-0812">Transmembrane</keyword>
<accession>A0A4Q2RL42</accession>
<reference evidence="2 3" key="1">
    <citation type="submission" date="2019-01" db="EMBL/GenBank/DDBJ databases">
        <title>Novel species of Nocardioides.</title>
        <authorList>
            <person name="Liu Q."/>
            <person name="Xin Y.-H."/>
        </authorList>
    </citation>
    <scope>NUCLEOTIDE SEQUENCE [LARGE SCALE GENOMIC DNA]</scope>
    <source>
        <strain evidence="2 3">HLT3-15</strain>
    </source>
</reference>
<evidence type="ECO:0000313" key="3">
    <source>
        <dbReference type="Proteomes" id="UP000291838"/>
    </source>
</evidence>
<dbReference type="EMBL" id="SDWS01000018">
    <property type="protein sequence ID" value="RYB88299.1"/>
    <property type="molecule type" value="Genomic_DNA"/>
</dbReference>
<evidence type="ECO:0000313" key="2">
    <source>
        <dbReference type="EMBL" id="RYB88299.1"/>
    </source>
</evidence>
<name>A0A4Q2RL42_9ACTN</name>
<proteinExistence type="predicted"/>
<organism evidence="2 3">
    <name type="scientific">Nocardioides glacieisoli</name>
    <dbReference type="NCBI Taxonomy" id="1168730"/>
    <lineage>
        <taxon>Bacteria</taxon>
        <taxon>Bacillati</taxon>
        <taxon>Actinomycetota</taxon>
        <taxon>Actinomycetes</taxon>
        <taxon>Propionibacteriales</taxon>
        <taxon>Nocardioidaceae</taxon>
        <taxon>Nocardioides</taxon>
    </lineage>
</organism>
<dbReference type="AlphaFoldDB" id="A0A4Q2RL42"/>
<keyword evidence="3" id="KW-1185">Reference proteome</keyword>
<dbReference type="Proteomes" id="UP000291838">
    <property type="component" value="Unassembled WGS sequence"/>
</dbReference>
<protein>
    <submittedName>
        <fullName evidence="2">Uncharacterized protein</fullName>
    </submittedName>
</protein>
<gene>
    <name evidence="2" type="ORF">EUA06_21875</name>
</gene>
<evidence type="ECO:0000256" key="1">
    <source>
        <dbReference type="SAM" id="Phobius"/>
    </source>
</evidence>
<sequence length="60" mass="6395">MLRTYMSVLASSLSGGRERDERGEIAQTVIIVAILAAAAIAICTIIVTKFTNKANTIPTE</sequence>
<keyword evidence="1" id="KW-0472">Membrane</keyword>
<keyword evidence="1" id="KW-1133">Transmembrane helix</keyword>